<keyword evidence="2" id="KW-1185">Reference proteome</keyword>
<dbReference type="Proteomes" id="UP001345963">
    <property type="component" value="Unassembled WGS sequence"/>
</dbReference>
<proteinExistence type="predicted"/>
<accession>A0ABU7CBC6</accession>
<organism evidence="1 2">
    <name type="scientific">Ataeniobius toweri</name>
    <dbReference type="NCBI Taxonomy" id="208326"/>
    <lineage>
        <taxon>Eukaryota</taxon>
        <taxon>Metazoa</taxon>
        <taxon>Chordata</taxon>
        <taxon>Craniata</taxon>
        <taxon>Vertebrata</taxon>
        <taxon>Euteleostomi</taxon>
        <taxon>Actinopterygii</taxon>
        <taxon>Neopterygii</taxon>
        <taxon>Teleostei</taxon>
        <taxon>Neoteleostei</taxon>
        <taxon>Acanthomorphata</taxon>
        <taxon>Ovalentaria</taxon>
        <taxon>Atherinomorphae</taxon>
        <taxon>Cyprinodontiformes</taxon>
        <taxon>Goodeidae</taxon>
        <taxon>Ataeniobius</taxon>
    </lineage>
</organism>
<comment type="caution">
    <text evidence="1">The sequence shown here is derived from an EMBL/GenBank/DDBJ whole genome shotgun (WGS) entry which is preliminary data.</text>
</comment>
<evidence type="ECO:0000313" key="2">
    <source>
        <dbReference type="Proteomes" id="UP001345963"/>
    </source>
</evidence>
<protein>
    <submittedName>
        <fullName evidence="1">Uncharacterized protein</fullName>
    </submittedName>
</protein>
<sequence length="78" mass="9104">MTVGDLEQHWRKRNEEQKRHIIGEHHLDGELPDTFDLQTPASLEVPTRSNVVYITLKFKRLQPQHIRGCLGSIGQYLQ</sequence>
<name>A0ABU7CBC6_9TELE</name>
<dbReference type="EMBL" id="JAHUTI010082474">
    <property type="protein sequence ID" value="MED6259185.1"/>
    <property type="molecule type" value="Genomic_DNA"/>
</dbReference>
<evidence type="ECO:0000313" key="1">
    <source>
        <dbReference type="EMBL" id="MED6259185.1"/>
    </source>
</evidence>
<reference evidence="1 2" key="1">
    <citation type="submission" date="2021-07" db="EMBL/GenBank/DDBJ databases">
        <authorList>
            <person name="Palmer J.M."/>
        </authorList>
    </citation>
    <scope>NUCLEOTIDE SEQUENCE [LARGE SCALE GENOMIC DNA]</scope>
    <source>
        <strain evidence="1 2">AT_MEX2019</strain>
        <tissue evidence="1">Muscle</tissue>
    </source>
</reference>
<gene>
    <name evidence="1" type="ORF">ATANTOWER_018322</name>
</gene>